<feature type="compositionally biased region" description="Acidic residues" evidence="1">
    <location>
        <begin position="611"/>
        <end position="621"/>
    </location>
</feature>
<dbReference type="SUPFAM" id="SSF51197">
    <property type="entry name" value="Clavaminate synthase-like"/>
    <property type="match status" value="1"/>
</dbReference>
<dbReference type="SMART" id="SM00256">
    <property type="entry name" value="FBOX"/>
    <property type="match status" value="1"/>
</dbReference>
<feature type="compositionally biased region" description="Low complexity" evidence="1">
    <location>
        <begin position="986"/>
        <end position="1021"/>
    </location>
</feature>
<feature type="compositionally biased region" description="Gly residues" evidence="1">
    <location>
        <begin position="1191"/>
        <end position="1201"/>
    </location>
</feature>
<feature type="compositionally biased region" description="Low complexity" evidence="1">
    <location>
        <begin position="1273"/>
        <end position="1308"/>
    </location>
</feature>
<proteinExistence type="predicted"/>
<dbReference type="SUPFAM" id="SSF81383">
    <property type="entry name" value="F-box domain"/>
    <property type="match status" value="1"/>
</dbReference>
<dbReference type="PANTHER" id="PTHR12480:SF35">
    <property type="entry name" value="TRANSCRIPTION FACTOR JUMONJI, JMJC DOMAIN-CONTAINING PROTEIN"/>
    <property type="match status" value="1"/>
</dbReference>
<evidence type="ECO:0000259" key="3">
    <source>
        <dbReference type="PROSITE" id="PS51184"/>
    </source>
</evidence>
<feature type="region of interest" description="Disordered" evidence="1">
    <location>
        <begin position="1259"/>
        <end position="1308"/>
    </location>
</feature>
<feature type="region of interest" description="Disordered" evidence="1">
    <location>
        <begin position="575"/>
        <end position="629"/>
    </location>
</feature>
<keyword evidence="5" id="KW-1185">Reference proteome</keyword>
<dbReference type="PANTHER" id="PTHR12480">
    <property type="entry name" value="ARGININE DEMETHYLASE AND LYSYL-HYDROXYLASE JMJD"/>
    <property type="match status" value="1"/>
</dbReference>
<feature type="region of interest" description="Disordered" evidence="1">
    <location>
        <begin position="903"/>
        <end position="1038"/>
    </location>
</feature>
<dbReference type="EMBL" id="JAEHOC010000006">
    <property type="protein sequence ID" value="KAG2440826.1"/>
    <property type="molecule type" value="Genomic_DNA"/>
</dbReference>
<dbReference type="Gene3D" id="1.20.1280.50">
    <property type="match status" value="1"/>
</dbReference>
<dbReference type="InterPro" id="IPR036047">
    <property type="entry name" value="F-box-like_dom_sf"/>
</dbReference>
<protein>
    <recommendedName>
        <fullName evidence="6">JmjC domain-containing protein</fullName>
    </recommendedName>
</protein>
<evidence type="ECO:0000256" key="1">
    <source>
        <dbReference type="SAM" id="MobiDB-lite"/>
    </source>
</evidence>
<comment type="caution">
    <text evidence="4">The sequence shown here is derived from an EMBL/GenBank/DDBJ whole genome shotgun (WGS) entry which is preliminary data.</text>
</comment>
<feature type="compositionally biased region" description="Basic residues" evidence="1">
    <location>
        <begin position="918"/>
        <end position="931"/>
    </location>
</feature>
<feature type="compositionally biased region" description="Low complexity" evidence="1">
    <location>
        <begin position="961"/>
        <end position="972"/>
    </location>
</feature>
<sequence>MASREVSNAASKPLASDSGAAELSADAKLRSDGLGSLSVLPDHLLSYIMYLLDLEDLVRLGCVSRLLRVLGCEEPLWLALSLKHQEGLVNWRQTALASYRGPKAVPPEAVAAAARPPAPLPGLASLFLYKRWYRCHVDLRGFLPPPDSATVPRVAAGGAAAGGAAMSPAEFRQRFDGPGLPVLLQGLQDGWPAASWTLPALCEAFPAAAFKVTKPHGGRALMTLPAYTDYMARQADEEPLYIFDPDFVEAAPGLRQLYDIPAVFDQDYFGVLPGGGRPHHRWLVLGPARAGASWHVDPSLTSAWNALLSGRKRWALYPPHSPPPGVPLSDDGEEARPSDADGLTSLQWWLEVWPSLPPERRPIEFVQEPGEVVYIPGGWWHAVLNLETAVAVTQNFVCDANLPRVVAYMAAGSSAYFRQPLSYYSTEEVGAWRAAYPGPMAAADAAAAAAEKEREKEEESDSGSDGGSEEGRDLEAEGDAAKRGGGESSDLEGSGSESGSDPVPSCLDENGVGGGGGEAAAGDGGGGGDDSGGCSIRPLASCWLLGPSGVSQPALPSQGLAAAPAGAEMELETGGSALLPLGPRPAGAVATAAAGSDSSCRTRAMTGTEKEEQEAKEEEEGGEWHGPDAPPALRCWRRERILGRWLRRLWEQRPELRPALGGCLAASTAAPAWAAVLAAVARQHNALLRRAAAPPPPPVASVAAGGAGGAHAAHGGGGGNGLCNGHADAAAQQPPPAQQAQQTQLQAQQTQLQALQALLGAPEGRGLLGLELMPLVGADALVFLLGAAAGAGACAESTGSTADTASGSSPAAGPGSGAHGVAVKVFTHELPAVRGLMCALEAHVPLLLRGRPAAGTAAGAPPGAADSGGGDAAAAAAAAALAAAEQVPLPASCGLLSVRFPEEEAPGPGDAGGPRSHAGGRRRGCHHHSHKRNDLLKVEAPEQVQGLPEAAVPGSGRPGAKRSAAAAALSPGEVAQRKRALPVAGAAEPQQTQKAQQAQQSQRAAVQAEAAGQVDGAEEQPQPQPAPPQEGEARGREGPPERHVLLYLVEQRMQGSHVLPELWDQLCDDQRRQLATALGHLIGRMHRAAAAAAASFPATATAATAAATASATAAADLESNAAEVQVALAAPPPRAALAGVGISSWESLLRSRGVWHDRYGRIWVSGLGRVCSPHSGEDSDSEEDARRDDGGGMADGGGGMEAGTMAEAGEGAAAAAPAAGAAPPPHVPRRRCHVPLDSPWWPFVSHLRRRQRRLLRRLEGAQPPLPPTPPAVAPAANGSSSGAAAMGEGAAANGSAPANNGCARTAAAADDDDELPMWVRQQLPGYLPEDPAQLLGFQLQPEEDGEQEAVATSAGAGAGPGVPPLLLHGDVTSSNVVLQPPPQLSLASPQQQAAGHDAIANGAAAASSSATAWAPVPRLVDFSDAGHGDPLLELVPVLASCLGCHVGHMRAFWAAYTAHVDPLAAPGPGSSSSGGAHGGCAAGAEAGKAAAADGAAARRVWPLRGAGSSGGSSSGWRLALSYVAMCYCLLHEEVDVLLARAWGTVGAVAAAGAVAAPAAAVAGGAEAHGAGGAATLQQLATALWGFLDEHEGVRAVA</sequence>
<feature type="compositionally biased region" description="Pro residues" evidence="1">
    <location>
        <begin position="1263"/>
        <end position="1272"/>
    </location>
</feature>
<gene>
    <name evidence="4" type="ORF">HXX76_003681</name>
</gene>
<dbReference type="Pfam" id="PF00646">
    <property type="entry name" value="F-box"/>
    <property type="match status" value="1"/>
</dbReference>
<dbReference type="PROSITE" id="PS50181">
    <property type="entry name" value="FBOX"/>
    <property type="match status" value="1"/>
</dbReference>
<feature type="region of interest" description="Disordered" evidence="1">
    <location>
        <begin position="796"/>
        <end position="818"/>
    </location>
</feature>
<evidence type="ECO:0000259" key="2">
    <source>
        <dbReference type="PROSITE" id="PS50181"/>
    </source>
</evidence>
<dbReference type="OrthoDB" id="424465at2759"/>
<accession>A0A835TLG1</accession>
<evidence type="ECO:0008006" key="6">
    <source>
        <dbReference type="Google" id="ProtNLM"/>
    </source>
</evidence>
<dbReference type="Gene3D" id="2.60.120.650">
    <property type="entry name" value="Cupin"/>
    <property type="match status" value="1"/>
</dbReference>
<feature type="region of interest" description="Disordered" evidence="1">
    <location>
        <begin position="1342"/>
        <end position="1361"/>
    </location>
</feature>
<feature type="compositionally biased region" description="Low complexity" evidence="1">
    <location>
        <begin position="491"/>
        <end position="501"/>
    </location>
</feature>
<dbReference type="InterPro" id="IPR003347">
    <property type="entry name" value="JmjC_dom"/>
</dbReference>
<dbReference type="PROSITE" id="PS51184">
    <property type="entry name" value="JMJC"/>
    <property type="match status" value="1"/>
</dbReference>
<dbReference type="InterPro" id="IPR050910">
    <property type="entry name" value="JMJD6_ArgDemeth/LysHydrox"/>
</dbReference>
<dbReference type="GO" id="GO:0005737">
    <property type="term" value="C:cytoplasm"/>
    <property type="evidence" value="ECO:0007669"/>
    <property type="project" value="TreeGrafter"/>
</dbReference>
<evidence type="ECO:0000313" key="4">
    <source>
        <dbReference type="EMBL" id="KAG2440826.1"/>
    </source>
</evidence>
<dbReference type="Proteomes" id="UP000650467">
    <property type="component" value="Unassembled WGS sequence"/>
</dbReference>
<reference evidence="4" key="1">
    <citation type="journal article" date="2020" name="bioRxiv">
        <title>Comparative genomics of Chlamydomonas.</title>
        <authorList>
            <person name="Craig R.J."/>
            <person name="Hasan A.R."/>
            <person name="Ness R.W."/>
            <person name="Keightley P.D."/>
        </authorList>
    </citation>
    <scope>NUCLEOTIDE SEQUENCE</scope>
    <source>
        <strain evidence="4">SAG 7.73</strain>
    </source>
</reference>
<dbReference type="Pfam" id="PF02373">
    <property type="entry name" value="JmjC"/>
    <property type="match status" value="1"/>
</dbReference>
<dbReference type="SMART" id="SM00558">
    <property type="entry name" value="JmjC"/>
    <property type="match status" value="1"/>
</dbReference>
<feature type="compositionally biased region" description="Gly residues" evidence="1">
    <location>
        <begin position="705"/>
        <end position="722"/>
    </location>
</feature>
<feature type="domain" description="JmjC" evidence="3">
    <location>
        <begin position="249"/>
        <end position="413"/>
    </location>
</feature>
<feature type="compositionally biased region" description="Gly residues" evidence="1">
    <location>
        <begin position="511"/>
        <end position="531"/>
    </location>
</feature>
<feature type="region of interest" description="Disordered" evidence="1">
    <location>
        <begin position="445"/>
        <end position="532"/>
    </location>
</feature>
<feature type="compositionally biased region" description="Low complexity" evidence="1">
    <location>
        <begin position="796"/>
        <end position="813"/>
    </location>
</feature>
<name>A0A835TLG1_CHLIN</name>
<feature type="compositionally biased region" description="Low complexity" evidence="1">
    <location>
        <begin position="586"/>
        <end position="595"/>
    </location>
</feature>
<feature type="domain" description="F-box" evidence="2">
    <location>
        <begin position="34"/>
        <end position="80"/>
    </location>
</feature>
<feature type="region of interest" description="Disordered" evidence="1">
    <location>
        <begin position="1170"/>
        <end position="1204"/>
    </location>
</feature>
<feature type="compositionally biased region" description="Basic and acidic residues" evidence="1">
    <location>
        <begin position="469"/>
        <end position="485"/>
    </location>
</feature>
<evidence type="ECO:0000313" key="5">
    <source>
        <dbReference type="Proteomes" id="UP000650467"/>
    </source>
</evidence>
<dbReference type="InterPro" id="IPR001810">
    <property type="entry name" value="F-box_dom"/>
</dbReference>
<feature type="region of interest" description="Disordered" evidence="1">
    <location>
        <begin position="693"/>
        <end position="745"/>
    </location>
</feature>
<organism evidence="4 5">
    <name type="scientific">Chlamydomonas incerta</name>
    <dbReference type="NCBI Taxonomy" id="51695"/>
    <lineage>
        <taxon>Eukaryota</taxon>
        <taxon>Viridiplantae</taxon>
        <taxon>Chlorophyta</taxon>
        <taxon>core chlorophytes</taxon>
        <taxon>Chlorophyceae</taxon>
        <taxon>CS clade</taxon>
        <taxon>Chlamydomonadales</taxon>
        <taxon>Chlamydomonadaceae</taxon>
        <taxon>Chlamydomonas</taxon>
    </lineage>
</organism>